<dbReference type="EMBL" id="KV425551">
    <property type="protein sequence ID" value="KZT30918.1"/>
    <property type="molecule type" value="Genomic_DNA"/>
</dbReference>
<proteinExistence type="predicted"/>
<organism evidence="2 3">
    <name type="scientific">Neolentinus lepideus HHB14362 ss-1</name>
    <dbReference type="NCBI Taxonomy" id="1314782"/>
    <lineage>
        <taxon>Eukaryota</taxon>
        <taxon>Fungi</taxon>
        <taxon>Dikarya</taxon>
        <taxon>Basidiomycota</taxon>
        <taxon>Agaricomycotina</taxon>
        <taxon>Agaricomycetes</taxon>
        <taxon>Gloeophyllales</taxon>
        <taxon>Gloeophyllaceae</taxon>
        <taxon>Neolentinus</taxon>
    </lineage>
</organism>
<gene>
    <name evidence="2" type="ORF">NEOLEDRAFT_1144428</name>
</gene>
<accession>A0A165WAT5</accession>
<reference evidence="2 3" key="1">
    <citation type="journal article" date="2016" name="Mol. Biol. Evol.">
        <title>Comparative Genomics of Early-Diverging Mushroom-Forming Fungi Provides Insights into the Origins of Lignocellulose Decay Capabilities.</title>
        <authorList>
            <person name="Nagy L.G."/>
            <person name="Riley R."/>
            <person name="Tritt A."/>
            <person name="Adam C."/>
            <person name="Daum C."/>
            <person name="Floudas D."/>
            <person name="Sun H."/>
            <person name="Yadav J.S."/>
            <person name="Pangilinan J."/>
            <person name="Larsson K.H."/>
            <person name="Matsuura K."/>
            <person name="Barry K."/>
            <person name="Labutti K."/>
            <person name="Kuo R."/>
            <person name="Ohm R.A."/>
            <person name="Bhattacharya S.S."/>
            <person name="Shirouzu T."/>
            <person name="Yoshinaga Y."/>
            <person name="Martin F.M."/>
            <person name="Grigoriev I.V."/>
            <person name="Hibbett D.S."/>
        </authorList>
    </citation>
    <scope>NUCLEOTIDE SEQUENCE [LARGE SCALE GENOMIC DNA]</scope>
    <source>
        <strain evidence="2 3">HHB14362 ss-1</strain>
    </source>
</reference>
<name>A0A165WAT5_9AGAM</name>
<evidence type="ECO:0000313" key="3">
    <source>
        <dbReference type="Proteomes" id="UP000076761"/>
    </source>
</evidence>
<dbReference type="Proteomes" id="UP000076761">
    <property type="component" value="Unassembled WGS sequence"/>
</dbReference>
<dbReference type="OrthoDB" id="2535105at2759"/>
<dbReference type="InParanoid" id="A0A165WAT5"/>
<sequence>MTILDTTLGALFDGVAVSTMLYGVTCAQTFVYFLNDFDDDGYLKLLVLLVWMVRITASFAIFESLITGRADGHLTTSINNTQCSGKPLNCGAAYWSILVQVVPGEICAVVVECYFVLKLRRCYPVYTGFWCISSLKALRSIEISATVPGRLSVFNGLETPVFTTDTRFRVRIAHLSRALPSDPTSLLSELQLSSVHAMPCQT</sequence>
<keyword evidence="3" id="KW-1185">Reference proteome</keyword>
<dbReference type="AlphaFoldDB" id="A0A165WAT5"/>
<feature type="transmembrane region" description="Helical" evidence="1">
    <location>
        <begin position="41"/>
        <end position="62"/>
    </location>
</feature>
<keyword evidence="1" id="KW-1133">Transmembrane helix</keyword>
<feature type="transmembrane region" description="Helical" evidence="1">
    <location>
        <begin position="15"/>
        <end position="34"/>
    </location>
</feature>
<evidence type="ECO:0000313" key="2">
    <source>
        <dbReference type="EMBL" id="KZT30918.1"/>
    </source>
</evidence>
<protein>
    <submittedName>
        <fullName evidence="2">Uncharacterized protein</fullName>
    </submittedName>
</protein>
<evidence type="ECO:0000256" key="1">
    <source>
        <dbReference type="SAM" id="Phobius"/>
    </source>
</evidence>
<keyword evidence="1" id="KW-0812">Transmembrane</keyword>
<keyword evidence="1" id="KW-0472">Membrane</keyword>
<feature type="transmembrane region" description="Helical" evidence="1">
    <location>
        <begin position="94"/>
        <end position="117"/>
    </location>
</feature>